<evidence type="ECO:0000313" key="4">
    <source>
        <dbReference type="EMBL" id="KDO70167.1"/>
    </source>
</evidence>
<dbReference type="STRING" id="2711.A0A067G3C1"/>
<keyword evidence="1" id="KW-0732">Signal</keyword>
<evidence type="ECO:0000256" key="1">
    <source>
        <dbReference type="ARBA" id="ARBA00022729"/>
    </source>
</evidence>
<dbReference type="Pfam" id="PF09118">
    <property type="entry name" value="GO-like_E_set"/>
    <property type="match status" value="1"/>
</dbReference>
<dbReference type="Pfam" id="PF07250">
    <property type="entry name" value="Glyoxal_oxid_N"/>
    <property type="match status" value="2"/>
</dbReference>
<dbReference type="InterPro" id="IPR037293">
    <property type="entry name" value="Gal_Oxidase_central_sf"/>
</dbReference>
<evidence type="ECO:0000313" key="5">
    <source>
        <dbReference type="Proteomes" id="UP000027120"/>
    </source>
</evidence>
<name>A0A067G3C1_CITSI</name>
<reference evidence="4 5" key="1">
    <citation type="submission" date="2014-04" db="EMBL/GenBank/DDBJ databases">
        <authorList>
            <consortium name="International Citrus Genome Consortium"/>
            <person name="Gmitter F."/>
            <person name="Chen C."/>
            <person name="Farmerie W."/>
            <person name="Harkins T."/>
            <person name="Desany B."/>
            <person name="Mohiuddin M."/>
            <person name="Kodira C."/>
            <person name="Borodovsky M."/>
            <person name="Lomsadze A."/>
            <person name="Burns P."/>
            <person name="Jenkins J."/>
            <person name="Prochnik S."/>
            <person name="Shu S."/>
            <person name="Chapman J."/>
            <person name="Pitluck S."/>
            <person name="Schmutz J."/>
            <person name="Rokhsar D."/>
        </authorList>
    </citation>
    <scope>NUCLEOTIDE SEQUENCE</scope>
</reference>
<feature type="domain" description="Glyoxal oxidase N-terminal" evidence="2">
    <location>
        <begin position="169"/>
        <end position="212"/>
    </location>
</feature>
<dbReference type="InterPro" id="IPR013783">
    <property type="entry name" value="Ig-like_fold"/>
</dbReference>
<dbReference type="InterPro" id="IPR009880">
    <property type="entry name" value="Glyoxal_oxidase_N"/>
</dbReference>
<protein>
    <submittedName>
        <fullName evidence="4">Uncharacterized protein</fullName>
    </submittedName>
</protein>
<dbReference type="SUPFAM" id="SSF81296">
    <property type="entry name" value="E set domains"/>
    <property type="match status" value="1"/>
</dbReference>
<gene>
    <name evidence="4" type="ORF">CISIN_1g043929mg</name>
</gene>
<dbReference type="AlphaFoldDB" id="A0A067G3C1"/>
<dbReference type="InterPro" id="IPR015202">
    <property type="entry name" value="GO-like_E_set"/>
</dbReference>
<dbReference type="Proteomes" id="UP000027120">
    <property type="component" value="Unassembled WGS sequence"/>
</dbReference>
<dbReference type="EMBL" id="KK784891">
    <property type="protein sequence ID" value="KDO70167.1"/>
    <property type="molecule type" value="Genomic_DNA"/>
</dbReference>
<evidence type="ECO:0000259" key="3">
    <source>
        <dbReference type="Pfam" id="PF09118"/>
    </source>
</evidence>
<evidence type="ECO:0000259" key="2">
    <source>
        <dbReference type="Pfam" id="PF07250"/>
    </source>
</evidence>
<dbReference type="SUPFAM" id="SSF50965">
    <property type="entry name" value="Galactose oxidase, central domain"/>
    <property type="match status" value="1"/>
</dbReference>
<feature type="domain" description="Galactose oxidase-like Early set" evidence="3">
    <location>
        <begin position="227"/>
        <end position="301"/>
    </location>
</feature>
<dbReference type="PANTHER" id="PTHR32208">
    <property type="entry name" value="SECRETED PROTEIN-RELATED"/>
    <property type="match status" value="1"/>
</dbReference>
<dbReference type="InterPro" id="IPR011043">
    <property type="entry name" value="Gal_Oxase/kelch_b-propeller"/>
</dbReference>
<proteinExistence type="predicted"/>
<feature type="domain" description="Glyoxal oxidase N-terminal" evidence="2">
    <location>
        <begin position="43"/>
        <end position="111"/>
    </location>
</feature>
<dbReference type="PANTHER" id="PTHR32208:SF57">
    <property type="entry name" value="F14L17.20 PROTEIN"/>
    <property type="match status" value="1"/>
</dbReference>
<dbReference type="InterPro" id="IPR014756">
    <property type="entry name" value="Ig_E-set"/>
</dbReference>
<organism evidence="4 5">
    <name type="scientific">Citrus sinensis</name>
    <name type="common">Sweet orange</name>
    <name type="synonym">Citrus aurantium var. sinensis</name>
    <dbReference type="NCBI Taxonomy" id="2711"/>
    <lineage>
        <taxon>Eukaryota</taxon>
        <taxon>Viridiplantae</taxon>
        <taxon>Streptophyta</taxon>
        <taxon>Embryophyta</taxon>
        <taxon>Tracheophyta</taxon>
        <taxon>Spermatophyta</taxon>
        <taxon>Magnoliopsida</taxon>
        <taxon>eudicotyledons</taxon>
        <taxon>Gunneridae</taxon>
        <taxon>Pentapetalae</taxon>
        <taxon>rosids</taxon>
        <taxon>malvids</taxon>
        <taxon>Sapindales</taxon>
        <taxon>Rutaceae</taxon>
        <taxon>Aurantioideae</taxon>
        <taxon>Citrus</taxon>
    </lineage>
</organism>
<keyword evidence="5" id="KW-1185">Reference proteome</keyword>
<dbReference type="Gene3D" id="2.130.10.80">
    <property type="entry name" value="Galactose oxidase/kelch, beta-propeller"/>
    <property type="match status" value="1"/>
</dbReference>
<dbReference type="Gene3D" id="2.60.40.10">
    <property type="entry name" value="Immunoglobulins"/>
    <property type="match status" value="1"/>
</dbReference>
<sequence length="312" mass="36103">MVKTDTWCSSRFIDKIWHPVQSSNYHGEDHAIYLFTLYNNDSVFTYEFYPRKDSLPSSFYLSLLRGTRDDSEENNLYPCLHLLPDGNLSIFANKRSISFDYMNNKVVKEFHTCRRLKLTDLNLVWSMETMSMPHVMPDMLLLPINDVVFINGANHSTVGSNDAKHSNFNQILMMYHSSVVLLSNGRILVDGSNPHEKYNFTLHPYPTNLRSQSILSTLLVPHNLILRPTITSMDAIVSYNQNFFVTFKLPLYLSEGKIYVSLVTPSFTTYSFAMNQQMVVLNVVNIERTFMTTYQIVVNGPLPRRWHYLGII</sequence>
<accession>A0A067G3C1</accession>